<dbReference type="PROSITE" id="PS50043">
    <property type="entry name" value="HTH_LUXR_2"/>
    <property type="match status" value="1"/>
</dbReference>
<keyword evidence="7" id="KW-1185">Reference proteome</keyword>
<keyword evidence="1 3" id="KW-0597">Phosphoprotein</keyword>
<dbReference type="PANTHER" id="PTHR43214:SF43">
    <property type="entry name" value="TWO-COMPONENT RESPONSE REGULATOR"/>
    <property type="match status" value="1"/>
</dbReference>
<feature type="modified residue" description="4-aspartylphosphate" evidence="3">
    <location>
        <position position="54"/>
    </location>
</feature>
<name>A0A4R6T6J6_9BACT</name>
<dbReference type="CDD" id="cd06170">
    <property type="entry name" value="LuxR_C_like"/>
    <property type="match status" value="1"/>
</dbReference>
<dbReference type="Pfam" id="PF00196">
    <property type="entry name" value="GerE"/>
    <property type="match status" value="1"/>
</dbReference>
<dbReference type="GO" id="GO:0006355">
    <property type="term" value="P:regulation of DNA-templated transcription"/>
    <property type="evidence" value="ECO:0007669"/>
    <property type="project" value="InterPro"/>
</dbReference>
<feature type="domain" description="Response regulatory" evidence="5">
    <location>
        <begin position="3"/>
        <end position="119"/>
    </location>
</feature>
<dbReference type="InterPro" id="IPR011006">
    <property type="entry name" value="CheY-like_superfamily"/>
</dbReference>
<reference evidence="6 7" key="1">
    <citation type="submission" date="2019-03" db="EMBL/GenBank/DDBJ databases">
        <title>Genomic Encyclopedia of Type Strains, Phase III (KMG-III): the genomes of soil and plant-associated and newly described type strains.</title>
        <authorList>
            <person name="Whitman W."/>
        </authorList>
    </citation>
    <scope>NUCLEOTIDE SEQUENCE [LARGE SCALE GENOMIC DNA]</scope>
    <source>
        <strain evidence="6 7">CECT 8446</strain>
    </source>
</reference>
<proteinExistence type="predicted"/>
<evidence type="ECO:0000313" key="6">
    <source>
        <dbReference type="EMBL" id="TDQ18216.1"/>
    </source>
</evidence>
<evidence type="ECO:0000256" key="3">
    <source>
        <dbReference type="PROSITE-ProRule" id="PRU00169"/>
    </source>
</evidence>
<comment type="caution">
    <text evidence="6">The sequence shown here is derived from an EMBL/GenBank/DDBJ whole genome shotgun (WGS) entry which is preliminary data.</text>
</comment>
<feature type="domain" description="HTH luxR-type" evidence="4">
    <location>
        <begin position="143"/>
        <end position="208"/>
    </location>
</feature>
<dbReference type="EMBL" id="SNYF01000005">
    <property type="protein sequence ID" value="TDQ18216.1"/>
    <property type="molecule type" value="Genomic_DNA"/>
</dbReference>
<dbReference type="InterPro" id="IPR000792">
    <property type="entry name" value="Tscrpt_reg_LuxR_C"/>
</dbReference>
<evidence type="ECO:0000256" key="2">
    <source>
        <dbReference type="ARBA" id="ARBA00023125"/>
    </source>
</evidence>
<dbReference type="PRINTS" id="PR00038">
    <property type="entry name" value="HTHLUXR"/>
</dbReference>
<evidence type="ECO:0000313" key="7">
    <source>
        <dbReference type="Proteomes" id="UP000294535"/>
    </source>
</evidence>
<dbReference type="GO" id="GO:0003677">
    <property type="term" value="F:DNA binding"/>
    <property type="evidence" value="ECO:0007669"/>
    <property type="project" value="UniProtKB-KW"/>
</dbReference>
<dbReference type="SMART" id="SM00448">
    <property type="entry name" value="REC"/>
    <property type="match status" value="1"/>
</dbReference>
<protein>
    <submittedName>
        <fullName evidence="6">LuxR family two component transcriptional regulator</fullName>
    </submittedName>
</protein>
<dbReference type="CDD" id="cd17535">
    <property type="entry name" value="REC_NarL-like"/>
    <property type="match status" value="1"/>
</dbReference>
<dbReference type="OrthoDB" id="9797341at2"/>
<organism evidence="6 7">
    <name type="scientific">Algoriphagus boseongensis</name>
    <dbReference type="NCBI Taxonomy" id="1442587"/>
    <lineage>
        <taxon>Bacteria</taxon>
        <taxon>Pseudomonadati</taxon>
        <taxon>Bacteroidota</taxon>
        <taxon>Cytophagia</taxon>
        <taxon>Cytophagales</taxon>
        <taxon>Cyclobacteriaceae</taxon>
        <taxon>Algoriphagus</taxon>
    </lineage>
</organism>
<gene>
    <name evidence="6" type="ORF">DFQ04_0014</name>
</gene>
<dbReference type="SUPFAM" id="SSF52172">
    <property type="entry name" value="CheY-like"/>
    <property type="match status" value="1"/>
</dbReference>
<accession>A0A4R6T6J6</accession>
<sequence>MLSILIIDDHPLVGDGIAMMIREVEYLRIEGMSKTAQEALDFLETHHPDIILLDISLPDMDGLELCSLIRKKNKQAKIIGLTSTNEAGIVTQFLANGANGYLLKNMEREELLQAIEEVRNDRIFLSKAANQKILEQYHSLREAMQNTPVLTRREKEILALLHNGYSGPGIAEKLFLSLHTVETHRKNLMQKLNANTTPQLLKVARDFKLV</sequence>
<evidence type="ECO:0000259" key="4">
    <source>
        <dbReference type="PROSITE" id="PS50043"/>
    </source>
</evidence>
<dbReference type="InterPro" id="IPR001789">
    <property type="entry name" value="Sig_transdc_resp-reg_receiver"/>
</dbReference>
<dbReference type="GO" id="GO:0000160">
    <property type="term" value="P:phosphorelay signal transduction system"/>
    <property type="evidence" value="ECO:0007669"/>
    <property type="project" value="InterPro"/>
</dbReference>
<evidence type="ECO:0000259" key="5">
    <source>
        <dbReference type="PROSITE" id="PS50110"/>
    </source>
</evidence>
<dbReference type="SUPFAM" id="SSF46894">
    <property type="entry name" value="C-terminal effector domain of the bipartite response regulators"/>
    <property type="match status" value="1"/>
</dbReference>
<dbReference type="InterPro" id="IPR039420">
    <property type="entry name" value="WalR-like"/>
</dbReference>
<dbReference type="Pfam" id="PF00072">
    <property type="entry name" value="Response_reg"/>
    <property type="match status" value="1"/>
</dbReference>
<dbReference type="Proteomes" id="UP000294535">
    <property type="component" value="Unassembled WGS sequence"/>
</dbReference>
<dbReference type="PROSITE" id="PS50110">
    <property type="entry name" value="RESPONSE_REGULATORY"/>
    <property type="match status" value="1"/>
</dbReference>
<evidence type="ECO:0000256" key="1">
    <source>
        <dbReference type="ARBA" id="ARBA00022553"/>
    </source>
</evidence>
<dbReference type="SMART" id="SM00421">
    <property type="entry name" value="HTH_LUXR"/>
    <property type="match status" value="1"/>
</dbReference>
<dbReference type="Gene3D" id="3.40.50.2300">
    <property type="match status" value="1"/>
</dbReference>
<dbReference type="InterPro" id="IPR058245">
    <property type="entry name" value="NreC/VraR/RcsB-like_REC"/>
</dbReference>
<dbReference type="RefSeq" id="WP_133551446.1">
    <property type="nucleotide sequence ID" value="NZ_SNYF01000005.1"/>
</dbReference>
<dbReference type="AlphaFoldDB" id="A0A4R6T6J6"/>
<dbReference type="InterPro" id="IPR016032">
    <property type="entry name" value="Sig_transdc_resp-reg_C-effctor"/>
</dbReference>
<dbReference type="PANTHER" id="PTHR43214">
    <property type="entry name" value="TWO-COMPONENT RESPONSE REGULATOR"/>
    <property type="match status" value="1"/>
</dbReference>
<keyword evidence="2" id="KW-0238">DNA-binding</keyword>